<protein>
    <submittedName>
        <fullName evidence="2">Uncharacterized protein</fullName>
    </submittedName>
</protein>
<keyword evidence="1" id="KW-0472">Membrane</keyword>
<accession>A0A927IDP9</accession>
<keyword evidence="3" id="KW-1185">Reference proteome</keyword>
<reference evidence="2" key="1">
    <citation type="submission" date="2020-09" db="EMBL/GenBank/DDBJ databases">
        <title>Secondary metabolite and genome analysis of marine Streptomyces chumphonensis KK1-2T.</title>
        <authorList>
            <person name="Phongsopitanun W."/>
            <person name="Kanchanasin P."/>
            <person name="Pittayakhajonwut P."/>
            <person name="Suwanborirux K."/>
            <person name="Tanasupawat S."/>
        </authorList>
    </citation>
    <scope>NUCLEOTIDE SEQUENCE</scope>
    <source>
        <strain evidence="2">KK1-2</strain>
    </source>
</reference>
<dbReference type="RefSeq" id="WP_191210431.1">
    <property type="nucleotide sequence ID" value="NZ_BAABKL010000003.1"/>
</dbReference>
<keyword evidence="1" id="KW-0812">Transmembrane</keyword>
<dbReference type="EMBL" id="JACXYU010000008">
    <property type="protein sequence ID" value="MBD3933135.1"/>
    <property type="molecule type" value="Genomic_DNA"/>
</dbReference>
<gene>
    <name evidence="2" type="ORF">IF129_16460</name>
</gene>
<organism evidence="2 3">
    <name type="scientific">Streptomyces chumphonensis</name>
    <dbReference type="NCBI Taxonomy" id="1214925"/>
    <lineage>
        <taxon>Bacteria</taxon>
        <taxon>Bacillati</taxon>
        <taxon>Actinomycetota</taxon>
        <taxon>Actinomycetes</taxon>
        <taxon>Kitasatosporales</taxon>
        <taxon>Streptomycetaceae</taxon>
        <taxon>Streptomyces</taxon>
    </lineage>
</organism>
<dbReference type="AlphaFoldDB" id="A0A927IDP9"/>
<sequence length="105" mass="11454">MNQHAKHRVLRTAAAAVCALLAAAQVRELVAHQVPWHLVGVCGSALFLVMFGAVDRLVARFFTVRLSCLDCDFGVELTGADSAEVTRWRAATANHPHHGPTREVR</sequence>
<comment type="caution">
    <text evidence="2">The sequence shown here is derived from an EMBL/GenBank/DDBJ whole genome shotgun (WGS) entry which is preliminary data.</text>
</comment>
<proteinExistence type="predicted"/>
<feature type="transmembrane region" description="Helical" evidence="1">
    <location>
        <begin position="34"/>
        <end position="54"/>
    </location>
</feature>
<dbReference type="Proteomes" id="UP000632289">
    <property type="component" value="Unassembled WGS sequence"/>
</dbReference>
<evidence type="ECO:0000313" key="2">
    <source>
        <dbReference type="EMBL" id="MBD3933135.1"/>
    </source>
</evidence>
<name>A0A927IDP9_9ACTN</name>
<evidence type="ECO:0000313" key="3">
    <source>
        <dbReference type="Proteomes" id="UP000632289"/>
    </source>
</evidence>
<keyword evidence="1" id="KW-1133">Transmembrane helix</keyword>
<evidence type="ECO:0000256" key="1">
    <source>
        <dbReference type="SAM" id="Phobius"/>
    </source>
</evidence>